<keyword evidence="4" id="KW-1185">Reference proteome</keyword>
<comment type="caution">
    <text evidence="2">The sequence shown here is derived from an EMBL/GenBank/DDBJ whole genome shotgun (WGS) entry which is preliminary data.</text>
</comment>
<dbReference type="AlphaFoldDB" id="A0A812MSW0"/>
<evidence type="ECO:0000256" key="1">
    <source>
        <dbReference type="SAM" id="MobiDB-lite"/>
    </source>
</evidence>
<organism evidence="2 4">
    <name type="scientific">Symbiodinium natans</name>
    <dbReference type="NCBI Taxonomy" id="878477"/>
    <lineage>
        <taxon>Eukaryota</taxon>
        <taxon>Sar</taxon>
        <taxon>Alveolata</taxon>
        <taxon>Dinophyceae</taxon>
        <taxon>Suessiales</taxon>
        <taxon>Symbiodiniaceae</taxon>
        <taxon>Symbiodinium</taxon>
    </lineage>
</organism>
<dbReference type="Proteomes" id="UP000604046">
    <property type="component" value="Unassembled WGS sequence"/>
</dbReference>
<evidence type="ECO:0000313" key="2">
    <source>
        <dbReference type="EMBL" id="CAE7272167.1"/>
    </source>
</evidence>
<dbReference type="EMBL" id="CAJNDS010002172">
    <property type="protein sequence ID" value="CAE7359603.1"/>
    <property type="molecule type" value="Genomic_DNA"/>
</dbReference>
<feature type="region of interest" description="Disordered" evidence="1">
    <location>
        <begin position="91"/>
        <end position="120"/>
    </location>
</feature>
<protein>
    <submittedName>
        <fullName evidence="2">Uncharacterized protein</fullName>
    </submittedName>
</protein>
<gene>
    <name evidence="2" type="ORF">SNAT2548_LOCUS14443</name>
    <name evidence="3" type="ORF">SNAT2548_LOCUS19282</name>
</gene>
<sequence>MLVDAGTMEDAGLRNNEFLSFAVPVMPSVSRTYTEQWFVSSPIFVRLNKVGNADSTFDQQSESASKEDIVSQAIDIHAGCVDALQGSSGGRVGTFHRQRKSVKCEKGEGHTPTLSSTKPAKPEIPLTYAVAHPTIFKQEEIPRHAYRTWGEVLSRYTKVARRHGLFKHRGSSEHGHLHSPALTPTFTPKFTREVEKDMSKLATDANICVCVSDEMEIARREITAFEHHESKPLRSCIHGSKNVADLTSKTPQPHSCSQVQLSEIYMAMTVMISGIHAGIETPMQQGLSVDCPSFGSDSDYFARKGGKYEETCLVDAFRAHRVKVPYERSGPFYALKDGRRLLAPFSRSIARCSLAELQVQGQFVVGYKKHFVAVRQTNDDGLEVNFTNKSHLWHRCSLSCTFPTAFHRPEKSAVYYLNPEHIDVVFRVSCANDLGADRTGIKTAVGDYKGGTVSAAGGSSGGAASSLLVQHIGQYIAFRRTMHVLQVTRRNLQEFITEPSLWFQVPNPLDGSIDGRTWQYWIDSVEYEARKVTSSVDVSIMLPARRTASNGEPLAQSISDVDRAAKRLDAWTEIMLRMIDYAEVIDKNLILSPIDPSISKRTWEQHLFDIRRSVRILNEAVATYVETDGLNFPYSAADDYVGGASPEPTSIVDRTGSLSLYKFSLTLIQ</sequence>
<evidence type="ECO:0000313" key="4">
    <source>
        <dbReference type="Proteomes" id="UP000604046"/>
    </source>
</evidence>
<dbReference type="EMBL" id="CAJNDS010001669">
    <property type="protein sequence ID" value="CAE7272167.1"/>
    <property type="molecule type" value="Genomic_DNA"/>
</dbReference>
<proteinExistence type="predicted"/>
<dbReference type="OrthoDB" id="485461at2759"/>
<name>A0A812MSW0_9DINO</name>
<reference evidence="2" key="1">
    <citation type="submission" date="2021-02" db="EMBL/GenBank/DDBJ databases">
        <authorList>
            <person name="Dougan E. K."/>
            <person name="Rhodes N."/>
            <person name="Thang M."/>
            <person name="Chan C."/>
        </authorList>
    </citation>
    <scope>NUCLEOTIDE SEQUENCE</scope>
</reference>
<accession>A0A812MSW0</accession>
<evidence type="ECO:0000313" key="3">
    <source>
        <dbReference type="EMBL" id="CAE7359603.1"/>
    </source>
</evidence>